<comment type="caution">
    <text evidence="1">The sequence shown here is derived from an EMBL/GenBank/DDBJ whole genome shotgun (WGS) entry which is preliminary data.</text>
</comment>
<evidence type="ECO:0000313" key="1">
    <source>
        <dbReference type="EMBL" id="PKX88737.1"/>
    </source>
</evidence>
<dbReference type="OrthoDB" id="4499616at2759"/>
<keyword evidence="2" id="KW-1185">Reference proteome</keyword>
<sequence length="136" mass="15885">YLNIPSIASEIRAIRCRTTEGDISGIWNAILNWVFDPVNGYITRPQAMHRAPRGRKGFSDFHTFQYIGTNRQYFLITEWKKPTPGDAIWEEGRRQLGRYLSMQHGTRPANARPRVYGILAVGQYVRFFIYSDNRKM</sequence>
<dbReference type="VEuPathDB" id="FungiDB:P174DRAFT_379937"/>
<dbReference type="EMBL" id="MSZS01000012">
    <property type="protein sequence ID" value="PKX88737.1"/>
    <property type="molecule type" value="Genomic_DNA"/>
</dbReference>
<accession>A0A2I1BTK3</accession>
<feature type="non-terminal residue" evidence="1">
    <location>
        <position position="1"/>
    </location>
</feature>
<proteinExistence type="predicted"/>
<dbReference type="Proteomes" id="UP000234474">
    <property type="component" value="Unassembled WGS sequence"/>
</dbReference>
<gene>
    <name evidence="1" type="ORF">P174DRAFT_379937</name>
</gene>
<name>A0A2I1BTK3_ASPN1</name>
<dbReference type="AlphaFoldDB" id="A0A2I1BTK3"/>
<protein>
    <submittedName>
        <fullName evidence="1">Uncharacterized protein</fullName>
    </submittedName>
</protein>
<evidence type="ECO:0000313" key="2">
    <source>
        <dbReference type="Proteomes" id="UP000234474"/>
    </source>
</evidence>
<reference evidence="2" key="1">
    <citation type="journal article" date="2018" name="Proc. Natl. Acad. Sci. U.S.A.">
        <title>Linking secondary metabolites to gene clusters through genome sequencing of six diverse Aspergillus species.</title>
        <authorList>
            <person name="Kaerboelling I."/>
            <person name="Vesth T.C."/>
            <person name="Frisvad J.C."/>
            <person name="Nybo J.L."/>
            <person name="Theobald S."/>
            <person name="Kuo A."/>
            <person name="Bowyer P."/>
            <person name="Matsuda Y."/>
            <person name="Mondo S."/>
            <person name="Lyhne E.K."/>
            <person name="Kogle M.E."/>
            <person name="Clum A."/>
            <person name="Lipzen A."/>
            <person name="Salamov A."/>
            <person name="Ngan C.Y."/>
            <person name="Daum C."/>
            <person name="Chiniquy J."/>
            <person name="Barry K."/>
            <person name="LaButti K."/>
            <person name="Haridas S."/>
            <person name="Simmons B.A."/>
            <person name="Magnuson J.K."/>
            <person name="Mortensen U.H."/>
            <person name="Larsen T.O."/>
            <person name="Grigoriev I.V."/>
            <person name="Baker S.E."/>
            <person name="Andersen M.R."/>
        </authorList>
    </citation>
    <scope>NUCLEOTIDE SEQUENCE [LARGE SCALE GENOMIC DNA]</scope>
    <source>
        <strain evidence="2">IBT 16806</strain>
    </source>
</reference>
<dbReference type="RefSeq" id="XP_024677332.1">
    <property type="nucleotide sequence ID" value="XM_024822944.1"/>
</dbReference>
<dbReference type="OMA" id="EYMIRAQ"/>
<organism evidence="1 2">
    <name type="scientific">Aspergillus novofumigatus (strain IBT 16806)</name>
    <dbReference type="NCBI Taxonomy" id="1392255"/>
    <lineage>
        <taxon>Eukaryota</taxon>
        <taxon>Fungi</taxon>
        <taxon>Dikarya</taxon>
        <taxon>Ascomycota</taxon>
        <taxon>Pezizomycotina</taxon>
        <taxon>Eurotiomycetes</taxon>
        <taxon>Eurotiomycetidae</taxon>
        <taxon>Eurotiales</taxon>
        <taxon>Aspergillaceae</taxon>
        <taxon>Aspergillus</taxon>
        <taxon>Aspergillus subgen. Fumigati</taxon>
    </lineage>
</organism>
<dbReference type="GeneID" id="36530270"/>